<keyword evidence="6" id="KW-0238">DNA-binding</keyword>
<protein>
    <submittedName>
        <fullName evidence="8">Putative translin family protein</fullName>
    </submittedName>
</protein>
<gene>
    <name evidence="8" type="ORF">UCRPA7_1584</name>
</gene>
<dbReference type="KEGG" id="tmn:UCRPA7_1584"/>
<comment type="subcellular location">
    <subcellularLocation>
        <location evidence="2">Cytoplasm</location>
    </subcellularLocation>
    <subcellularLocation>
        <location evidence="1">Nucleus</location>
    </subcellularLocation>
</comment>
<dbReference type="Gene3D" id="1.20.58.190">
    <property type="entry name" value="Translin, domain 1"/>
    <property type="match status" value="1"/>
</dbReference>
<evidence type="ECO:0000256" key="3">
    <source>
        <dbReference type="ARBA" id="ARBA00005902"/>
    </source>
</evidence>
<dbReference type="InterPro" id="IPR033956">
    <property type="entry name" value="Translin"/>
</dbReference>
<name>R8BU55_PHAM7</name>
<dbReference type="GO" id="GO:0043047">
    <property type="term" value="F:single-stranded telomeric DNA binding"/>
    <property type="evidence" value="ECO:0007669"/>
    <property type="project" value="EnsemblFungi"/>
</dbReference>
<dbReference type="RefSeq" id="XP_007912355.1">
    <property type="nucleotide sequence ID" value="XM_007914164.1"/>
</dbReference>
<dbReference type="eggNOG" id="KOG3067">
    <property type="taxonomic scope" value="Eukaryota"/>
</dbReference>
<evidence type="ECO:0000256" key="2">
    <source>
        <dbReference type="ARBA" id="ARBA00004496"/>
    </source>
</evidence>
<keyword evidence="7" id="KW-0539">Nucleus</keyword>
<keyword evidence="4" id="KW-0963">Cytoplasm</keyword>
<evidence type="ECO:0000256" key="4">
    <source>
        <dbReference type="ARBA" id="ARBA00022490"/>
    </source>
</evidence>
<dbReference type="Gene3D" id="1.20.58.200">
    <property type="entry name" value="Translin, domain 2"/>
    <property type="match status" value="1"/>
</dbReference>
<dbReference type="GO" id="GO:0005737">
    <property type="term" value="C:cytoplasm"/>
    <property type="evidence" value="ECO:0007669"/>
    <property type="project" value="UniProtKB-SubCell"/>
</dbReference>
<comment type="similarity">
    <text evidence="3">Belongs to the translin family.</text>
</comment>
<dbReference type="HOGENOM" id="CLU_079179_0_0_1"/>
<evidence type="ECO:0000313" key="9">
    <source>
        <dbReference type="Proteomes" id="UP000014074"/>
    </source>
</evidence>
<evidence type="ECO:0000256" key="7">
    <source>
        <dbReference type="ARBA" id="ARBA00023242"/>
    </source>
</evidence>
<sequence>MAGMIDPQLFEQLKAKIDEDTKARDDLSHIIQKLERDVSYAQGLLSRVHSTPRARYGDLISQVEAAIKAEIDDVVSLRDLASNYPYYNWIGGSLDTGKHGEVGRLLTLEEVGDIFKVPVNLKDRDAFHITIEEYLMAITSLTDELSRLAVNSVTLGDNELAVKISNFVKDMHAGFQLLNLKNDILRKKVDGVKYAVKKVEDVVYDLSLRNLIPQPASTS</sequence>
<dbReference type="InterPro" id="IPR016069">
    <property type="entry name" value="Translin_C"/>
</dbReference>
<evidence type="ECO:0000256" key="1">
    <source>
        <dbReference type="ARBA" id="ARBA00004123"/>
    </source>
</evidence>
<dbReference type="GO" id="GO:0005634">
    <property type="term" value="C:nucleus"/>
    <property type="evidence" value="ECO:0007669"/>
    <property type="project" value="UniProtKB-SubCell"/>
</dbReference>
<dbReference type="InterPro" id="IPR002848">
    <property type="entry name" value="Translin_fam"/>
</dbReference>
<dbReference type="PANTHER" id="PTHR10741">
    <property type="entry name" value="TRANSLIN AND TRANSLIN ASSOCIATED PROTEIN X"/>
    <property type="match status" value="1"/>
</dbReference>
<dbReference type="SUPFAM" id="SSF74784">
    <property type="entry name" value="Translin"/>
    <property type="match status" value="1"/>
</dbReference>
<evidence type="ECO:0000256" key="6">
    <source>
        <dbReference type="ARBA" id="ARBA00023125"/>
    </source>
</evidence>
<evidence type="ECO:0000313" key="8">
    <source>
        <dbReference type="EMBL" id="EOO02908.1"/>
    </source>
</evidence>
<dbReference type="Proteomes" id="UP000014074">
    <property type="component" value="Unassembled WGS sequence"/>
</dbReference>
<dbReference type="GO" id="GO:1990605">
    <property type="term" value="F:GU repeat RNA binding"/>
    <property type="evidence" value="ECO:0007669"/>
    <property type="project" value="EnsemblFungi"/>
</dbReference>
<organism evidence="8 9">
    <name type="scientific">Phaeoacremonium minimum (strain UCR-PA7)</name>
    <name type="common">Esca disease fungus</name>
    <name type="synonym">Togninia minima</name>
    <dbReference type="NCBI Taxonomy" id="1286976"/>
    <lineage>
        <taxon>Eukaryota</taxon>
        <taxon>Fungi</taxon>
        <taxon>Dikarya</taxon>
        <taxon>Ascomycota</taxon>
        <taxon>Pezizomycotina</taxon>
        <taxon>Sordariomycetes</taxon>
        <taxon>Sordariomycetidae</taxon>
        <taxon>Togniniales</taxon>
        <taxon>Togniniaceae</taxon>
        <taxon>Phaeoacremonium</taxon>
    </lineage>
</organism>
<evidence type="ECO:0000256" key="5">
    <source>
        <dbReference type="ARBA" id="ARBA00022884"/>
    </source>
</evidence>
<dbReference type="OrthoDB" id="829at2759"/>
<dbReference type="AlphaFoldDB" id="R8BU55"/>
<dbReference type="GO" id="GO:0016070">
    <property type="term" value="P:RNA metabolic process"/>
    <property type="evidence" value="ECO:0007669"/>
    <property type="project" value="InterPro"/>
</dbReference>
<dbReference type="InterPro" id="IPR016068">
    <property type="entry name" value="Translin_N"/>
</dbReference>
<dbReference type="InterPro" id="IPR036081">
    <property type="entry name" value="Translin_sf"/>
</dbReference>
<keyword evidence="5" id="KW-0694">RNA-binding</keyword>
<reference evidence="9" key="1">
    <citation type="journal article" date="2013" name="Genome Announc.">
        <title>Draft genome sequence of the ascomycete Phaeoacremonium aleophilum strain UCR-PA7, a causal agent of the esca disease complex in grapevines.</title>
        <authorList>
            <person name="Blanco-Ulate B."/>
            <person name="Rolshausen P."/>
            <person name="Cantu D."/>
        </authorList>
    </citation>
    <scope>NUCLEOTIDE SEQUENCE [LARGE SCALE GENOMIC DNA]</scope>
    <source>
        <strain evidence="9">UCR-PA7</strain>
    </source>
</reference>
<keyword evidence="9" id="KW-1185">Reference proteome</keyword>
<proteinExistence type="inferred from homology"/>
<accession>R8BU55</accession>
<dbReference type="GO" id="GO:0035939">
    <property type="term" value="F:microsatellite binding"/>
    <property type="evidence" value="ECO:0007669"/>
    <property type="project" value="EnsemblFungi"/>
</dbReference>
<dbReference type="CDD" id="cd14819">
    <property type="entry name" value="Translin"/>
    <property type="match status" value="1"/>
</dbReference>
<dbReference type="Pfam" id="PF01997">
    <property type="entry name" value="Translin"/>
    <property type="match status" value="1"/>
</dbReference>
<dbReference type="FunFam" id="1.20.58.200:FF:000002">
    <property type="entry name" value="Putative translin"/>
    <property type="match status" value="1"/>
</dbReference>
<dbReference type="GeneID" id="19321747"/>
<dbReference type="EMBL" id="KB932886">
    <property type="protein sequence ID" value="EOO02908.1"/>
    <property type="molecule type" value="Genomic_DNA"/>
</dbReference>